<keyword evidence="1" id="KW-0732">Signal</keyword>
<name>A0A8X6JQ55_9ARAC</name>
<keyword evidence="3" id="KW-1185">Reference proteome</keyword>
<evidence type="ECO:0000256" key="1">
    <source>
        <dbReference type="SAM" id="SignalP"/>
    </source>
</evidence>
<dbReference type="AlphaFoldDB" id="A0A8X6JQ55"/>
<proteinExistence type="predicted"/>
<feature type="signal peptide" evidence="1">
    <location>
        <begin position="1"/>
        <end position="25"/>
    </location>
</feature>
<evidence type="ECO:0000313" key="3">
    <source>
        <dbReference type="Proteomes" id="UP000886998"/>
    </source>
</evidence>
<evidence type="ECO:0000313" key="2">
    <source>
        <dbReference type="EMBL" id="GFS28893.1"/>
    </source>
</evidence>
<feature type="chain" id="PRO_5036504064" evidence="1">
    <location>
        <begin position="26"/>
        <end position="111"/>
    </location>
</feature>
<organism evidence="2 3">
    <name type="scientific">Trichonephila inaurata madagascariensis</name>
    <dbReference type="NCBI Taxonomy" id="2747483"/>
    <lineage>
        <taxon>Eukaryota</taxon>
        <taxon>Metazoa</taxon>
        <taxon>Ecdysozoa</taxon>
        <taxon>Arthropoda</taxon>
        <taxon>Chelicerata</taxon>
        <taxon>Arachnida</taxon>
        <taxon>Araneae</taxon>
        <taxon>Araneomorphae</taxon>
        <taxon>Entelegynae</taxon>
        <taxon>Araneoidea</taxon>
        <taxon>Nephilidae</taxon>
        <taxon>Trichonephila</taxon>
        <taxon>Trichonephila inaurata</taxon>
    </lineage>
</organism>
<dbReference type="OrthoDB" id="7695519at2759"/>
<gene>
    <name evidence="2" type="ORF">TNIN_80121</name>
</gene>
<protein>
    <submittedName>
        <fullName evidence="2">Uncharacterized protein</fullName>
    </submittedName>
</protein>
<sequence length="111" mass="12397">MFNGTKSLLYFMSALGLSLGTAAHAERHCKRVTISDVREHGSMREGKIARRQNQLDLLEDTFLISDNPNHRNGDHRQVPFLEGRSGHHLQEQELAIVFLNVGSISSTITGN</sequence>
<reference evidence="2" key="1">
    <citation type="submission" date="2020-08" db="EMBL/GenBank/DDBJ databases">
        <title>Multicomponent nature underlies the extraordinary mechanical properties of spider dragline silk.</title>
        <authorList>
            <person name="Kono N."/>
            <person name="Nakamura H."/>
            <person name="Mori M."/>
            <person name="Yoshida Y."/>
            <person name="Ohtoshi R."/>
            <person name="Malay A.D."/>
            <person name="Moran D.A.P."/>
            <person name="Tomita M."/>
            <person name="Numata K."/>
            <person name="Arakawa K."/>
        </authorList>
    </citation>
    <scope>NUCLEOTIDE SEQUENCE</scope>
</reference>
<comment type="caution">
    <text evidence="2">The sequence shown here is derived from an EMBL/GenBank/DDBJ whole genome shotgun (WGS) entry which is preliminary data.</text>
</comment>
<dbReference type="Proteomes" id="UP000886998">
    <property type="component" value="Unassembled WGS sequence"/>
</dbReference>
<dbReference type="EMBL" id="BMAV01023952">
    <property type="protein sequence ID" value="GFS28893.1"/>
    <property type="molecule type" value="Genomic_DNA"/>
</dbReference>
<accession>A0A8X6JQ55</accession>